<dbReference type="EMBL" id="LS423452">
    <property type="protein sequence ID" value="SPS05286.1"/>
    <property type="molecule type" value="Genomic_DNA"/>
</dbReference>
<evidence type="ECO:0000313" key="11">
    <source>
        <dbReference type="EMBL" id="SPS05286.1"/>
    </source>
</evidence>
<evidence type="ECO:0000256" key="2">
    <source>
        <dbReference type="ARBA" id="ARBA00001946"/>
    </source>
</evidence>
<dbReference type="PROSITE" id="PS00792">
    <property type="entry name" value="DHPS_1"/>
    <property type="match status" value="1"/>
</dbReference>
<dbReference type="SUPFAM" id="SSF51717">
    <property type="entry name" value="Dihydropteroate synthetase-like"/>
    <property type="match status" value="1"/>
</dbReference>
<comment type="pathway">
    <text evidence="3 9">Cofactor biosynthesis; tetrahydrofolate biosynthesis; 7,8-dihydrofolate from 2-amino-4-hydroxy-6-hydroxymethyl-7,8-dihydropteridine diphosphate and 4-aminobenzoate: step 1/2.</text>
</comment>
<name>A0A2X0SHI4_9PROT</name>
<comment type="cofactor">
    <cofactor evidence="2 9">
        <name>Mg(2+)</name>
        <dbReference type="ChEBI" id="CHEBI:18420"/>
    </cofactor>
</comment>
<dbReference type="PANTHER" id="PTHR20941:SF1">
    <property type="entry name" value="FOLIC ACID SYNTHESIS PROTEIN FOL1"/>
    <property type="match status" value="1"/>
</dbReference>
<evidence type="ECO:0000256" key="3">
    <source>
        <dbReference type="ARBA" id="ARBA00004763"/>
    </source>
</evidence>
<dbReference type="GO" id="GO:0005829">
    <property type="term" value="C:cytosol"/>
    <property type="evidence" value="ECO:0007669"/>
    <property type="project" value="TreeGrafter"/>
</dbReference>
<protein>
    <recommendedName>
        <fullName evidence="4 9">Dihydropteroate synthase</fullName>
        <shortName evidence="9">DHPS</shortName>
        <ecNumber evidence="4 9">2.5.1.15</ecNumber>
    </recommendedName>
    <alternativeName>
        <fullName evidence="9">Dihydropteroate pyrophosphorylase</fullName>
    </alternativeName>
</protein>
<dbReference type="AlphaFoldDB" id="A0A2X0SHI4"/>
<dbReference type="Gene3D" id="3.20.20.20">
    <property type="entry name" value="Dihydropteroate synthase-like"/>
    <property type="match status" value="1"/>
</dbReference>
<dbReference type="InterPro" id="IPR045031">
    <property type="entry name" value="DHP_synth-like"/>
</dbReference>
<dbReference type="InterPro" id="IPR006390">
    <property type="entry name" value="DHP_synth_dom"/>
</dbReference>
<dbReference type="PANTHER" id="PTHR20941">
    <property type="entry name" value="FOLATE SYNTHESIS PROTEINS"/>
    <property type="match status" value="1"/>
</dbReference>
<evidence type="ECO:0000256" key="1">
    <source>
        <dbReference type="ARBA" id="ARBA00000012"/>
    </source>
</evidence>
<keyword evidence="7 9" id="KW-0460">Magnesium</keyword>
<dbReference type="NCBIfam" id="TIGR01496">
    <property type="entry name" value="DHPS"/>
    <property type="match status" value="1"/>
</dbReference>
<dbReference type="EC" id="2.5.1.15" evidence="4 9"/>
<keyword evidence="8 9" id="KW-0289">Folate biosynthesis</keyword>
<dbReference type="CDD" id="cd00739">
    <property type="entry name" value="DHPS"/>
    <property type="match status" value="1"/>
</dbReference>
<dbReference type="UniPathway" id="UPA00077">
    <property type="reaction ID" value="UER00156"/>
</dbReference>
<organism evidence="11">
    <name type="scientific">Candidatus Nitrotoga fabula</name>
    <dbReference type="NCBI Taxonomy" id="2182327"/>
    <lineage>
        <taxon>Bacteria</taxon>
        <taxon>Pseudomonadati</taxon>
        <taxon>Pseudomonadota</taxon>
        <taxon>Betaproteobacteria</taxon>
        <taxon>Nitrosomonadales</taxon>
        <taxon>Gallionellaceae</taxon>
        <taxon>Candidatus Nitrotoga</taxon>
    </lineage>
</organism>
<keyword evidence="6 9" id="KW-0479">Metal-binding</keyword>
<dbReference type="PROSITE" id="PS00793">
    <property type="entry name" value="DHPS_2"/>
    <property type="match status" value="1"/>
</dbReference>
<accession>A0A2X0SHI4</accession>
<dbReference type="InterPro" id="IPR011005">
    <property type="entry name" value="Dihydropteroate_synth-like_sf"/>
</dbReference>
<evidence type="ECO:0000256" key="5">
    <source>
        <dbReference type="ARBA" id="ARBA00022679"/>
    </source>
</evidence>
<evidence type="ECO:0000256" key="9">
    <source>
        <dbReference type="RuleBase" id="RU361205"/>
    </source>
</evidence>
<dbReference type="GO" id="GO:0004156">
    <property type="term" value="F:dihydropteroate synthase activity"/>
    <property type="evidence" value="ECO:0007669"/>
    <property type="project" value="UniProtKB-EC"/>
</dbReference>
<evidence type="ECO:0000256" key="8">
    <source>
        <dbReference type="ARBA" id="ARBA00022909"/>
    </source>
</evidence>
<gene>
    <name evidence="11" type="primary">folP</name>
    <name evidence="11" type="ORF">NITFAB_0876</name>
</gene>
<dbReference type="PROSITE" id="PS50972">
    <property type="entry name" value="PTERIN_BINDING"/>
    <property type="match status" value="1"/>
</dbReference>
<dbReference type="InterPro" id="IPR000489">
    <property type="entry name" value="Pterin-binding_dom"/>
</dbReference>
<sequence length="274" mass="29859">MFLQCGSFNLNLSRALVMGIVNVTPDSFYDGGHHVQRDAALLHAHQLIEEGVDILDIGGESSRPGANPISVDEELDRIMPVIEGLRGVSVPLSVDTCKPEVMRFVLSAGVSMINDINALQHPDALTAVVKSNAAVCLMHRPPDQNLQQPHYEDVVAGVYQFLHERILFTQTAGIARERIVIDPGFGFGKSLVHNLSLLRYLDKFSDLGIPLLVGMSRKSMLGAITGHRVDDRIHASVAAALLAVLKGARVVRVHDVRATVDALRVLNAVREMDL</sequence>
<reference evidence="11" key="1">
    <citation type="submission" date="2018-05" db="EMBL/GenBank/DDBJ databases">
        <authorList>
            <person name="Lanie J.A."/>
            <person name="Ng W.-L."/>
            <person name="Kazmierczak K.M."/>
            <person name="Andrzejewski T.M."/>
            <person name="Davidsen T.M."/>
            <person name="Wayne K.J."/>
            <person name="Tettelin H."/>
            <person name="Glass J.I."/>
            <person name="Rusch D."/>
            <person name="Podicherti R."/>
            <person name="Tsui H.-C.T."/>
            <person name="Winkler M.E."/>
        </authorList>
    </citation>
    <scope>NUCLEOTIDE SEQUENCE</scope>
    <source>
        <strain evidence="11">KNB</strain>
    </source>
</reference>
<evidence type="ECO:0000256" key="4">
    <source>
        <dbReference type="ARBA" id="ARBA00012458"/>
    </source>
</evidence>
<proteinExistence type="inferred from homology"/>
<feature type="domain" description="Pterin-binding" evidence="10">
    <location>
        <begin position="15"/>
        <end position="264"/>
    </location>
</feature>
<dbReference type="GO" id="GO:0046872">
    <property type="term" value="F:metal ion binding"/>
    <property type="evidence" value="ECO:0007669"/>
    <property type="project" value="UniProtKB-KW"/>
</dbReference>
<evidence type="ECO:0000256" key="7">
    <source>
        <dbReference type="ARBA" id="ARBA00022842"/>
    </source>
</evidence>
<comment type="similarity">
    <text evidence="9">Belongs to the DHPS family.</text>
</comment>
<comment type="function">
    <text evidence="9">Catalyzes the condensation of para-aminobenzoate (pABA) with 6-hydroxymethyl-7,8-dihydropterin diphosphate (DHPt-PP) to form 7,8-dihydropteroate (H2Pte), the immediate precursor of folate derivatives.</text>
</comment>
<dbReference type="GO" id="GO:0046654">
    <property type="term" value="P:tetrahydrofolate biosynthetic process"/>
    <property type="evidence" value="ECO:0007669"/>
    <property type="project" value="UniProtKB-UniPathway"/>
</dbReference>
<dbReference type="Pfam" id="PF00809">
    <property type="entry name" value="Pterin_bind"/>
    <property type="match status" value="1"/>
</dbReference>
<comment type="catalytic activity">
    <reaction evidence="1">
        <text>(7,8-dihydropterin-6-yl)methyl diphosphate + 4-aminobenzoate = 7,8-dihydropteroate + diphosphate</text>
        <dbReference type="Rhea" id="RHEA:19949"/>
        <dbReference type="ChEBI" id="CHEBI:17836"/>
        <dbReference type="ChEBI" id="CHEBI:17839"/>
        <dbReference type="ChEBI" id="CHEBI:33019"/>
        <dbReference type="ChEBI" id="CHEBI:72950"/>
        <dbReference type="EC" id="2.5.1.15"/>
    </reaction>
</comment>
<dbReference type="GO" id="GO:0046656">
    <property type="term" value="P:folic acid biosynthetic process"/>
    <property type="evidence" value="ECO:0007669"/>
    <property type="project" value="UniProtKB-KW"/>
</dbReference>
<evidence type="ECO:0000256" key="6">
    <source>
        <dbReference type="ARBA" id="ARBA00022723"/>
    </source>
</evidence>
<evidence type="ECO:0000259" key="10">
    <source>
        <dbReference type="PROSITE" id="PS50972"/>
    </source>
</evidence>
<keyword evidence="5 9" id="KW-0808">Transferase</keyword>